<organism evidence="1 2">
    <name type="scientific">Eretmocerus hayati</name>
    <dbReference type="NCBI Taxonomy" id="131215"/>
    <lineage>
        <taxon>Eukaryota</taxon>
        <taxon>Metazoa</taxon>
        <taxon>Ecdysozoa</taxon>
        <taxon>Arthropoda</taxon>
        <taxon>Hexapoda</taxon>
        <taxon>Insecta</taxon>
        <taxon>Pterygota</taxon>
        <taxon>Neoptera</taxon>
        <taxon>Endopterygota</taxon>
        <taxon>Hymenoptera</taxon>
        <taxon>Apocrita</taxon>
        <taxon>Proctotrupomorpha</taxon>
        <taxon>Chalcidoidea</taxon>
        <taxon>Aphelinidae</taxon>
        <taxon>Aphelininae</taxon>
        <taxon>Eretmocerus</taxon>
    </lineage>
</organism>
<dbReference type="EMBL" id="CM056741">
    <property type="protein sequence ID" value="KAJ8688446.1"/>
    <property type="molecule type" value="Genomic_DNA"/>
</dbReference>
<reference evidence="1" key="1">
    <citation type="submission" date="2023-04" db="EMBL/GenBank/DDBJ databases">
        <title>A chromosome-level genome assembly of the parasitoid wasp Eretmocerus hayati.</title>
        <authorList>
            <person name="Zhong Y."/>
            <person name="Liu S."/>
            <person name="Liu Y."/>
        </authorList>
    </citation>
    <scope>NUCLEOTIDE SEQUENCE</scope>
    <source>
        <strain evidence="1">ZJU_SS_LIU_2023</strain>
    </source>
</reference>
<gene>
    <name evidence="1" type="ORF">QAD02_024241</name>
</gene>
<evidence type="ECO:0000313" key="2">
    <source>
        <dbReference type="Proteomes" id="UP001239111"/>
    </source>
</evidence>
<comment type="caution">
    <text evidence="1">The sequence shown here is derived from an EMBL/GenBank/DDBJ whole genome shotgun (WGS) entry which is preliminary data.</text>
</comment>
<evidence type="ECO:0000313" key="1">
    <source>
        <dbReference type="EMBL" id="KAJ8688446.1"/>
    </source>
</evidence>
<protein>
    <submittedName>
        <fullName evidence="1">Uncharacterized protein</fullName>
    </submittedName>
</protein>
<sequence>MGAAHRRSMAVKPQYSTGMCFMSSAVLGCSPSIGGSKAPRGWRRLRRRRQERNARGRSHRAPPVRRAAHFTSCQQPLRFAILTATALMSMAVLLADVAAVLLDDQAGSHQDTASADADAALCGKRTGKSLRVGTEERVSREVWALWGLVVS</sequence>
<accession>A0ACC2PY28</accession>
<name>A0ACC2PY28_9HYME</name>
<proteinExistence type="predicted"/>
<keyword evidence="2" id="KW-1185">Reference proteome</keyword>
<dbReference type="Proteomes" id="UP001239111">
    <property type="component" value="Chromosome 1"/>
</dbReference>